<keyword evidence="3" id="KW-0805">Transcription regulation</keyword>
<sequence length="273" mass="32144">MSEDNTSQTIAQNPIVQEENEDDLDLSDVPMDELQDDFDEDEEDDDDDDDLYEKFQRIIDDEEEFIKRKFLRDNSIKLINSLNEETNEEELDQEPIEELDQDERLRLLLENLDDEQMARYSTYRRSTINKNNLRKIINSILNQSVSHSVAIAISGISKIFIGEIIEKAKDIKIRYDRANYLIKLSEKKELNELLKHELTNLETCKDSDEIPKIQEKINTINKELKRYNLLNINTNGPLLPEHIREAWRLYKAENNTPSHQWALQGEGDGLMFR</sequence>
<dbReference type="SUPFAM" id="SSF47113">
    <property type="entry name" value="Histone-fold"/>
    <property type="match status" value="1"/>
</dbReference>
<dbReference type="EMBL" id="JAEUBF010000681">
    <property type="protein sequence ID" value="KAH3676095.1"/>
    <property type="molecule type" value="Genomic_DNA"/>
</dbReference>
<name>A0A9P8PR76_9ASCO</name>
<evidence type="ECO:0000313" key="9">
    <source>
        <dbReference type="Proteomes" id="UP000769528"/>
    </source>
</evidence>
<evidence type="ECO:0000256" key="2">
    <source>
        <dbReference type="ARBA" id="ARBA00009788"/>
    </source>
</evidence>
<dbReference type="GO" id="GO:0051123">
    <property type="term" value="P:RNA polymerase II preinitiation complex assembly"/>
    <property type="evidence" value="ECO:0007669"/>
    <property type="project" value="InterPro"/>
</dbReference>
<evidence type="ECO:0000313" key="8">
    <source>
        <dbReference type="EMBL" id="KAH3676095.1"/>
    </source>
</evidence>
<dbReference type="GO" id="GO:0005669">
    <property type="term" value="C:transcription factor TFIID complex"/>
    <property type="evidence" value="ECO:0007669"/>
    <property type="project" value="InterPro"/>
</dbReference>
<comment type="similarity">
    <text evidence="2">Belongs to the TAF11 family.</text>
</comment>
<keyword evidence="4" id="KW-0804">Transcription</keyword>
<dbReference type="InterPro" id="IPR045127">
    <property type="entry name" value="TAF11-like"/>
</dbReference>
<dbReference type="PANTHER" id="PTHR13218">
    <property type="entry name" value="TRANSCRIPTION INITIATION FACTOR TFIID SUBUNIT 11-RELATED"/>
    <property type="match status" value="1"/>
</dbReference>
<evidence type="ECO:0000256" key="1">
    <source>
        <dbReference type="ARBA" id="ARBA00004123"/>
    </source>
</evidence>
<evidence type="ECO:0000256" key="5">
    <source>
        <dbReference type="ARBA" id="ARBA00023242"/>
    </source>
</evidence>
<feature type="region of interest" description="Disordered" evidence="6">
    <location>
        <begin position="1"/>
        <end position="50"/>
    </location>
</feature>
<dbReference type="InterPro" id="IPR006809">
    <property type="entry name" value="TAFII28_dom"/>
</dbReference>
<evidence type="ECO:0000259" key="7">
    <source>
        <dbReference type="Pfam" id="PF04719"/>
    </source>
</evidence>
<protein>
    <recommendedName>
        <fullName evidence="7">TAFII28-like protein domain-containing protein</fullName>
    </recommendedName>
</protein>
<feature type="domain" description="TAFII28-like protein" evidence="7">
    <location>
        <begin position="107"/>
        <end position="178"/>
    </location>
</feature>
<dbReference type="OrthoDB" id="28335at2759"/>
<gene>
    <name evidence="8" type="ORF">WICMUC_002392</name>
</gene>
<comment type="subcellular location">
    <subcellularLocation>
        <location evidence="1">Nucleus</location>
    </subcellularLocation>
</comment>
<accession>A0A9P8PR76</accession>
<keyword evidence="9" id="KW-1185">Reference proteome</keyword>
<dbReference type="Gene3D" id="1.10.20.10">
    <property type="entry name" value="Histone, subunit A"/>
    <property type="match status" value="1"/>
</dbReference>
<evidence type="ECO:0000256" key="4">
    <source>
        <dbReference type="ARBA" id="ARBA00023163"/>
    </source>
</evidence>
<comment type="caution">
    <text evidence="8">The sequence shown here is derived from an EMBL/GenBank/DDBJ whole genome shotgun (WGS) entry which is preliminary data.</text>
</comment>
<keyword evidence="5" id="KW-0539">Nucleus</keyword>
<reference evidence="8" key="2">
    <citation type="submission" date="2021-01" db="EMBL/GenBank/DDBJ databases">
        <authorList>
            <person name="Schikora-Tamarit M.A."/>
        </authorList>
    </citation>
    <scope>NUCLEOTIDE SEQUENCE</scope>
    <source>
        <strain evidence="8">CBS6341</strain>
    </source>
</reference>
<dbReference type="AlphaFoldDB" id="A0A9P8PR76"/>
<dbReference type="GO" id="GO:0016251">
    <property type="term" value="F:RNA polymerase II general transcription initiation factor activity"/>
    <property type="evidence" value="ECO:0007669"/>
    <property type="project" value="TreeGrafter"/>
</dbReference>
<proteinExistence type="inferred from homology"/>
<feature type="compositionally biased region" description="Polar residues" evidence="6">
    <location>
        <begin position="1"/>
        <end position="15"/>
    </location>
</feature>
<dbReference type="GO" id="GO:0046982">
    <property type="term" value="F:protein heterodimerization activity"/>
    <property type="evidence" value="ECO:0007669"/>
    <property type="project" value="InterPro"/>
</dbReference>
<organism evidence="8 9">
    <name type="scientific">Wickerhamomyces mucosus</name>
    <dbReference type="NCBI Taxonomy" id="1378264"/>
    <lineage>
        <taxon>Eukaryota</taxon>
        <taxon>Fungi</taxon>
        <taxon>Dikarya</taxon>
        <taxon>Ascomycota</taxon>
        <taxon>Saccharomycotina</taxon>
        <taxon>Saccharomycetes</taxon>
        <taxon>Phaffomycetales</taxon>
        <taxon>Wickerhamomycetaceae</taxon>
        <taxon>Wickerhamomyces</taxon>
    </lineage>
</organism>
<dbReference type="CDD" id="cd08048">
    <property type="entry name" value="HFD_TAF11"/>
    <property type="match status" value="1"/>
</dbReference>
<feature type="compositionally biased region" description="Acidic residues" evidence="6">
    <location>
        <begin position="18"/>
        <end position="50"/>
    </location>
</feature>
<evidence type="ECO:0000256" key="6">
    <source>
        <dbReference type="SAM" id="MobiDB-lite"/>
    </source>
</evidence>
<evidence type="ECO:0000256" key="3">
    <source>
        <dbReference type="ARBA" id="ARBA00023015"/>
    </source>
</evidence>
<dbReference type="Pfam" id="PF04719">
    <property type="entry name" value="TAFII28"/>
    <property type="match status" value="1"/>
</dbReference>
<dbReference type="PANTHER" id="PTHR13218:SF8">
    <property type="entry name" value="TRANSCRIPTION INITIATION FACTOR TFIID SUBUNIT 11"/>
    <property type="match status" value="1"/>
</dbReference>
<dbReference type="Proteomes" id="UP000769528">
    <property type="component" value="Unassembled WGS sequence"/>
</dbReference>
<dbReference type="InterPro" id="IPR009072">
    <property type="entry name" value="Histone-fold"/>
</dbReference>
<reference evidence="8" key="1">
    <citation type="journal article" date="2021" name="Open Biol.">
        <title>Shared evolutionary footprints suggest mitochondrial oxidative damage underlies multiple complex I losses in fungi.</title>
        <authorList>
            <person name="Schikora-Tamarit M.A."/>
            <person name="Marcet-Houben M."/>
            <person name="Nosek J."/>
            <person name="Gabaldon T."/>
        </authorList>
    </citation>
    <scope>NUCLEOTIDE SEQUENCE</scope>
    <source>
        <strain evidence="8">CBS6341</strain>
    </source>
</reference>